<evidence type="ECO:0000313" key="2">
    <source>
        <dbReference type="EMBL" id="STV24647.1"/>
    </source>
</evidence>
<dbReference type="PANTHER" id="PTHR33989">
    <property type="match status" value="1"/>
</dbReference>
<dbReference type="InterPro" id="IPR051088">
    <property type="entry name" value="PTS_Sugar-EIIC/EIIB"/>
</dbReference>
<name>A0A378B0C8_KLEPO</name>
<dbReference type="AlphaFoldDB" id="A0A378B0C8"/>
<proteinExistence type="predicted"/>
<keyword evidence="1" id="KW-0812">Transmembrane</keyword>
<sequence length="84" mass="9018">MIVSYTAMATGLVAPPAGIALPFTTPIFISGYLATGGHISGTVLQVVNLAISLVVYYPFFRAWDRLKGKRRARLGATPSERCDC</sequence>
<gene>
    <name evidence="2" type="primary">gmuC_5</name>
    <name evidence="2" type="ORF">NCTC10313_06344</name>
</gene>
<organism evidence="2 3">
    <name type="scientific">Klebsiella pneumoniae subsp. ozaenae</name>
    <dbReference type="NCBI Taxonomy" id="574"/>
    <lineage>
        <taxon>Bacteria</taxon>
        <taxon>Pseudomonadati</taxon>
        <taxon>Pseudomonadota</taxon>
        <taxon>Gammaproteobacteria</taxon>
        <taxon>Enterobacterales</taxon>
        <taxon>Enterobacteriaceae</taxon>
        <taxon>Klebsiella/Raoultella group</taxon>
        <taxon>Klebsiella</taxon>
        <taxon>Klebsiella pneumoniae complex</taxon>
    </lineage>
</organism>
<keyword evidence="1" id="KW-1133">Transmembrane helix</keyword>
<dbReference type="Proteomes" id="UP000254487">
    <property type="component" value="Unassembled WGS sequence"/>
</dbReference>
<evidence type="ECO:0000256" key="1">
    <source>
        <dbReference type="SAM" id="Phobius"/>
    </source>
</evidence>
<feature type="transmembrane region" description="Helical" evidence="1">
    <location>
        <begin position="39"/>
        <end position="60"/>
    </location>
</feature>
<reference evidence="2 3" key="1">
    <citation type="submission" date="2018-06" db="EMBL/GenBank/DDBJ databases">
        <authorList>
            <consortium name="Pathogen Informatics"/>
            <person name="Doyle S."/>
        </authorList>
    </citation>
    <scope>NUCLEOTIDE SEQUENCE [LARGE SCALE GENOMIC DNA]</scope>
    <source>
        <strain evidence="2 3">NCTC10313</strain>
    </source>
</reference>
<dbReference type="GO" id="GO:0016740">
    <property type="term" value="F:transferase activity"/>
    <property type="evidence" value="ECO:0007669"/>
    <property type="project" value="UniProtKB-KW"/>
</dbReference>
<dbReference type="EMBL" id="UGLW01000003">
    <property type="protein sequence ID" value="STV24647.1"/>
    <property type="molecule type" value="Genomic_DNA"/>
</dbReference>
<dbReference type="GO" id="GO:1901264">
    <property type="term" value="P:carbohydrate derivative transport"/>
    <property type="evidence" value="ECO:0007669"/>
    <property type="project" value="TreeGrafter"/>
</dbReference>
<accession>A0A378B0C8</accession>
<dbReference type="GO" id="GO:0005886">
    <property type="term" value="C:plasma membrane"/>
    <property type="evidence" value="ECO:0007669"/>
    <property type="project" value="TreeGrafter"/>
</dbReference>
<feature type="transmembrane region" description="Helical" evidence="1">
    <location>
        <begin position="12"/>
        <end position="33"/>
    </location>
</feature>
<dbReference type="PANTHER" id="PTHR33989:SF11">
    <property type="entry name" value="LICHENAN PERMEASE IIC COMPONENT"/>
    <property type="match status" value="1"/>
</dbReference>
<evidence type="ECO:0000313" key="3">
    <source>
        <dbReference type="Proteomes" id="UP000254487"/>
    </source>
</evidence>
<protein>
    <submittedName>
        <fullName evidence="2">Putative phosphotransferase protein</fullName>
    </submittedName>
</protein>
<keyword evidence="2" id="KW-0808">Transferase</keyword>
<keyword evidence="1" id="KW-0472">Membrane</keyword>